<dbReference type="EMBL" id="KY684084">
    <property type="protein sequence ID" value="ARF09325.1"/>
    <property type="molecule type" value="Genomic_DNA"/>
</dbReference>
<dbReference type="Pfam" id="PF19068">
    <property type="entry name" value="DUF5764"/>
    <property type="match status" value="1"/>
</dbReference>
<feature type="compositionally biased region" description="Basic and acidic residues" evidence="1">
    <location>
        <begin position="395"/>
        <end position="412"/>
    </location>
</feature>
<dbReference type="InterPro" id="IPR043913">
    <property type="entry name" value="DUF5764"/>
</dbReference>
<gene>
    <name evidence="2" type="ORF">Catovirus_2_274</name>
</gene>
<feature type="region of interest" description="Disordered" evidence="1">
    <location>
        <begin position="231"/>
        <end position="265"/>
    </location>
</feature>
<evidence type="ECO:0000256" key="1">
    <source>
        <dbReference type="SAM" id="MobiDB-lite"/>
    </source>
</evidence>
<reference evidence="2" key="1">
    <citation type="journal article" date="2017" name="Science">
        <title>Giant viruses with an expanded complement of translation system components.</title>
        <authorList>
            <person name="Schulz F."/>
            <person name="Yutin N."/>
            <person name="Ivanova N.N."/>
            <person name="Ortega D.R."/>
            <person name="Lee T.K."/>
            <person name="Vierheilig J."/>
            <person name="Daims H."/>
            <person name="Horn M."/>
            <person name="Wagner M."/>
            <person name="Jensen G.J."/>
            <person name="Kyrpides N.C."/>
            <person name="Koonin E.V."/>
            <person name="Woyke T."/>
        </authorList>
    </citation>
    <scope>NUCLEOTIDE SEQUENCE</scope>
    <source>
        <strain evidence="2">CTV1</strain>
    </source>
</reference>
<accession>A0A1V0SC92</accession>
<evidence type="ECO:0000313" key="2">
    <source>
        <dbReference type="EMBL" id="ARF09325.1"/>
    </source>
</evidence>
<protein>
    <submittedName>
        <fullName evidence="2">Uncharacterized protein</fullName>
    </submittedName>
</protein>
<proteinExistence type="predicted"/>
<feature type="compositionally biased region" description="Acidic residues" evidence="1">
    <location>
        <begin position="255"/>
        <end position="265"/>
    </location>
</feature>
<feature type="region of interest" description="Disordered" evidence="1">
    <location>
        <begin position="389"/>
        <end position="412"/>
    </location>
</feature>
<sequence>MHHFEKNIVEIKHEYTNFLTNIMAPLIYEGIKNIYDGALKTENKYKEAMAVDPNIQNPGVLKIFQSYLKDVQNLNDHLINSEYERIRNGSKCSDWFDDLVKAVVKSNIILLTFNASGKKCKLVKDKHHENIRIESFIHKSYIECARVFYNYPEIFYHNYSTIDIKRNQREAHSLIKEAIAEAIRKMLPVKLILQEYLKKDYVDDDNKIETDIPSSSYTNMQTLLRKGNLEETYDSDDDKPQHNSKYSNSYHKILEDEDSESDKDFDDEIEDLDKKIDDDNVTENFKELIYGKEETNLTNNTEQLSNVKEDVKENLTKENVVEDTKENIVEDTKENIVKNEIVNNNNTQNQPKEPEKKVDYERAQKLLENFKKPKDPLLEMFNQYKTKLGGNNSVDKTKGEKNIEDKPKAEKSIEDKPKVEKFRDNFDYTEKKTDSINDINIKVNKKVNKANIEDKSLILDTPSASEIKSDVKPENQKEFFDKLLKS</sequence>
<name>A0A1V0SC92_9VIRU</name>
<organism evidence="2">
    <name type="scientific">Catovirus CTV1</name>
    <dbReference type="NCBI Taxonomy" id="1977631"/>
    <lineage>
        <taxon>Viruses</taxon>
        <taxon>Varidnaviria</taxon>
        <taxon>Bamfordvirae</taxon>
        <taxon>Nucleocytoviricota</taxon>
        <taxon>Megaviricetes</taxon>
        <taxon>Imitervirales</taxon>
        <taxon>Mimiviridae</taxon>
        <taxon>Klosneuvirinae</taxon>
        <taxon>Catovirus</taxon>
    </lineage>
</organism>